<gene>
    <name evidence="2" type="ORF">FYC77_06425</name>
</gene>
<accession>A0A5D5AP61</accession>
<dbReference type="Proteomes" id="UP000324104">
    <property type="component" value="Unassembled WGS sequence"/>
</dbReference>
<dbReference type="EMBL" id="VTAW01000006">
    <property type="protein sequence ID" value="TYT62665.1"/>
    <property type="molecule type" value="Genomic_DNA"/>
</dbReference>
<sequence>MGDRVFDCPHCEVQIKQSENSDIRDEGDMKERGKQHLKTEHEGRLRESFEKQEPNAPGNTYNGYVGYIAAWSIKLEGESLDLDGFDSN</sequence>
<evidence type="ECO:0000256" key="1">
    <source>
        <dbReference type="SAM" id="MobiDB-lite"/>
    </source>
</evidence>
<proteinExistence type="predicted"/>
<feature type="compositionally biased region" description="Basic and acidic residues" evidence="1">
    <location>
        <begin position="19"/>
        <end position="53"/>
    </location>
</feature>
<keyword evidence="3" id="KW-1185">Reference proteome</keyword>
<evidence type="ECO:0000313" key="3">
    <source>
        <dbReference type="Proteomes" id="UP000324104"/>
    </source>
</evidence>
<dbReference type="AlphaFoldDB" id="A0A5D5AP61"/>
<name>A0A5D5AP61_9EURY</name>
<reference evidence="2 3" key="1">
    <citation type="submission" date="2019-08" db="EMBL/GenBank/DDBJ databases">
        <title>Archaea genome.</title>
        <authorList>
            <person name="Kajale S."/>
            <person name="Shouche Y."/>
            <person name="Deshpande N."/>
            <person name="Sharma A."/>
        </authorList>
    </citation>
    <scope>NUCLEOTIDE SEQUENCE [LARGE SCALE GENOMIC DNA]</scope>
    <source>
        <strain evidence="2 3">ESP3B_9</strain>
    </source>
</reference>
<evidence type="ECO:0000313" key="2">
    <source>
        <dbReference type="EMBL" id="TYT62665.1"/>
    </source>
</evidence>
<feature type="region of interest" description="Disordered" evidence="1">
    <location>
        <begin position="17"/>
        <end position="59"/>
    </location>
</feature>
<comment type="caution">
    <text evidence="2">The sequence shown here is derived from an EMBL/GenBank/DDBJ whole genome shotgun (WGS) entry which is preliminary data.</text>
</comment>
<protein>
    <submittedName>
        <fullName evidence="2">Uncharacterized protein</fullName>
    </submittedName>
</protein>
<dbReference type="RefSeq" id="WP_149080683.1">
    <property type="nucleotide sequence ID" value="NZ_VTAW01000006.1"/>
</dbReference>
<organism evidence="2 3">
    <name type="scientific">Natrialba swarupiae</name>
    <dbReference type="NCBI Taxonomy" id="2448032"/>
    <lineage>
        <taxon>Archaea</taxon>
        <taxon>Methanobacteriati</taxon>
        <taxon>Methanobacteriota</taxon>
        <taxon>Stenosarchaea group</taxon>
        <taxon>Halobacteria</taxon>
        <taxon>Halobacteriales</taxon>
        <taxon>Natrialbaceae</taxon>
        <taxon>Natrialba</taxon>
    </lineage>
</organism>